<sequence>MAQKIQPRFLDFTTAHAVAEDFGTPVYVYDQKTLEANAAAVLAFPNAFGLTARYAMKASPNAAILKLFAQAGLHIDASSGHEVHRAMAAGIAAEKISLSAQELPEDLGELLDAGIQLNACSLAQLERFGQLKPGGEVGIRINPGAGSGGNNRTNVGGPSSSFGIWYEWIPQIKELLAKYSLTAVRIHTHIGSGSDPEVWLKVSKMNFEMVRQFPDVVTLNLGGGFKVGRMPDEKSTDLQIVGQPIKEKFEEFAAETGRKIRLEVEPGTFLVANACALLSKVQDVVSTGEAGYDFIKLNTGMTELLRPSIYGAQHPICLLQSEESASSKEYVVVGHCCESGDILTPAPGDPELLATRELPEATIGDYCVIDGSGAYASAMTPKHYNSYPEAAEVMLDTSNAPRLIRRRQTLAEIWANEV</sequence>
<dbReference type="InterPro" id="IPR009006">
    <property type="entry name" value="Ala_racemase/Decarboxylase_C"/>
</dbReference>
<comment type="cofactor">
    <cofactor evidence="1">
        <name>pyridoxal 5'-phosphate</name>
        <dbReference type="ChEBI" id="CHEBI:597326"/>
    </cofactor>
</comment>
<feature type="domain" description="Orn/DAP/Arg decarboxylase 2 C-terminal" evidence="6">
    <location>
        <begin position="27"/>
        <end position="372"/>
    </location>
</feature>
<evidence type="ECO:0000313" key="8">
    <source>
        <dbReference type="EMBL" id="MDQ8194716.1"/>
    </source>
</evidence>
<evidence type="ECO:0000256" key="5">
    <source>
        <dbReference type="RuleBase" id="RU003737"/>
    </source>
</evidence>
<dbReference type="Gene3D" id="3.20.20.10">
    <property type="entry name" value="Alanine racemase"/>
    <property type="match status" value="1"/>
</dbReference>
<dbReference type="GO" id="GO:0008836">
    <property type="term" value="F:diaminopimelate decarboxylase activity"/>
    <property type="evidence" value="ECO:0007669"/>
    <property type="project" value="UniProtKB-EC"/>
</dbReference>
<evidence type="ECO:0000256" key="1">
    <source>
        <dbReference type="ARBA" id="ARBA00001933"/>
    </source>
</evidence>
<dbReference type="CDD" id="cd06828">
    <property type="entry name" value="PLPDE_III_DapDC"/>
    <property type="match status" value="1"/>
</dbReference>
<keyword evidence="9" id="KW-1185">Reference proteome</keyword>
<reference evidence="8 9" key="1">
    <citation type="submission" date="2023-04" db="EMBL/GenBank/DDBJ databases">
        <title>A novel bacteria isolated from coastal sediment.</title>
        <authorList>
            <person name="Liu X.-J."/>
            <person name="Du Z.-J."/>
        </authorList>
    </citation>
    <scope>NUCLEOTIDE SEQUENCE [LARGE SCALE GENOMIC DNA]</scope>
    <source>
        <strain evidence="8 9">SDUM461004</strain>
    </source>
</reference>
<proteinExistence type="inferred from homology"/>
<comment type="caution">
    <text evidence="8">The sequence shown here is derived from an EMBL/GenBank/DDBJ whole genome shotgun (WGS) entry which is preliminary data.</text>
</comment>
<protein>
    <submittedName>
        <fullName evidence="8">Diaminopimelate decarboxylase</fullName>
        <ecNumber evidence="8">4.1.1.20</ecNumber>
    </submittedName>
</protein>
<evidence type="ECO:0000256" key="4">
    <source>
        <dbReference type="ARBA" id="ARBA00023239"/>
    </source>
</evidence>
<dbReference type="Pfam" id="PF00278">
    <property type="entry name" value="Orn_DAP_Arg_deC"/>
    <property type="match status" value="1"/>
</dbReference>
<organism evidence="8 9">
    <name type="scientific">Thalassobacterium sedimentorum</name>
    <dbReference type="NCBI Taxonomy" id="3041258"/>
    <lineage>
        <taxon>Bacteria</taxon>
        <taxon>Pseudomonadati</taxon>
        <taxon>Verrucomicrobiota</taxon>
        <taxon>Opitutia</taxon>
        <taxon>Puniceicoccales</taxon>
        <taxon>Coraliomargaritaceae</taxon>
        <taxon>Thalassobacterium</taxon>
    </lineage>
</organism>
<dbReference type="Pfam" id="PF02784">
    <property type="entry name" value="Orn_Arg_deC_N"/>
    <property type="match status" value="1"/>
</dbReference>
<dbReference type="EMBL" id="JARXIC010000013">
    <property type="protein sequence ID" value="MDQ8194716.1"/>
    <property type="molecule type" value="Genomic_DNA"/>
</dbReference>
<dbReference type="InterPro" id="IPR029066">
    <property type="entry name" value="PLP-binding_barrel"/>
</dbReference>
<dbReference type="PANTHER" id="PTHR43727">
    <property type="entry name" value="DIAMINOPIMELATE DECARBOXYLASE"/>
    <property type="match status" value="1"/>
</dbReference>
<evidence type="ECO:0000259" key="6">
    <source>
        <dbReference type="Pfam" id="PF00278"/>
    </source>
</evidence>
<dbReference type="SUPFAM" id="SSF51419">
    <property type="entry name" value="PLP-binding barrel"/>
    <property type="match status" value="1"/>
</dbReference>
<dbReference type="PANTHER" id="PTHR43727:SF2">
    <property type="entry name" value="GROUP IV DECARBOXYLASE"/>
    <property type="match status" value="1"/>
</dbReference>
<evidence type="ECO:0000313" key="9">
    <source>
        <dbReference type="Proteomes" id="UP001243717"/>
    </source>
</evidence>
<dbReference type="PRINTS" id="PR01179">
    <property type="entry name" value="ODADCRBXLASE"/>
</dbReference>
<keyword evidence="3" id="KW-0663">Pyridoxal phosphate</keyword>
<keyword evidence="4 8" id="KW-0456">Lyase</keyword>
<dbReference type="InterPro" id="IPR002986">
    <property type="entry name" value="DAP_deCOOHase_LysA"/>
</dbReference>
<comment type="similarity">
    <text evidence="5">Belongs to the Orn/Lys/Arg decarboxylase class-II family.</text>
</comment>
<dbReference type="RefSeq" id="WP_308985183.1">
    <property type="nucleotide sequence ID" value="NZ_JARXIC010000013.1"/>
</dbReference>
<name>A0ABU1AIV8_9BACT</name>
<evidence type="ECO:0000256" key="2">
    <source>
        <dbReference type="ARBA" id="ARBA00022793"/>
    </source>
</evidence>
<dbReference type="EC" id="4.1.1.20" evidence="8"/>
<dbReference type="InterPro" id="IPR000183">
    <property type="entry name" value="Orn/DAP/Arg_de-COase"/>
</dbReference>
<evidence type="ECO:0000259" key="7">
    <source>
        <dbReference type="Pfam" id="PF02784"/>
    </source>
</evidence>
<dbReference type="InterPro" id="IPR022644">
    <property type="entry name" value="De-COase2_N"/>
</dbReference>
<accession>A0ABU1AIV8</accession>
<feature type="domain" description="Orn/DAP/Arg decarboxylase 2 N-terminal" evidence="7">
    <location>
        <begin position="46"/>
        <end position="272"/>
    </location>
</feature>
<dbReference type="SUPFAM" id="SSF50621">
    <property type="entry name" value="Alanine racemase C-terminal domain-like"/>
    <property type="match status" value="1"/>
</dbReference>
<keyword evidence="2" id="KW-0210">Decarboxylase</keyword>
<dbReference type="PRINTS" id="PR01181">
    <property type="entry name" value="DAPDCRBXLASE"/>
</dbReference>
<dbReference type="Gene3D" id="2.40.37.10">
    <property type="entry name" value="Lyase, Ornithine Decarboxylase, Chain A, domain 1"/>
    <property type="match status" value="1"/>
</dbReference>
<evidence type="ECO:0000256" key="3">
    <source>
        <dbReference type="ARBA" id="ARBA00022898"/>
    </source>
</evidence>
<dbReference type="InterPro" id="IPR022643">
    <property type="entry name" value="De-COase2_C"/>
</dbReference>
<gene>
    <name evidence="8" type="ORF">QEH59_09780</name>
</gene>
<dbReference type="Proteomes" id="UP001243717">
    <property type="component" value="Unassembled WGS sequence"/>
</dbReference>